<evidence type="ECO:0000256" key="8">
    <source>
        <dbReference type="ARBA" id="ARBA00023136"/>
    </source>
</evidence>
<sequence>MKALIITPALILAPLLVQAEDTDSVALDTVEITGQQEPLTEISVQKLLKVPGSGNDPLGAVSTLPGVTFGGRTSEPAVRGSSPDDNQYLVDFLPVGYIFHSDNSSILSDNVIEDFRLETSAWSPQYNNATGAVIEATSRSPYYDQSQLVIDASFLKAGIFYEQPVTENQSFYIAARQSLFQFYIDNLLDDEDFAFTTLPEYYDYQGKYEYRPNDTDRIYFQVIGSRDKAGIKFEDDADLVQQDPGLSGNIQFEAFFNSQGLAWEKLYASGMSHKIGLSHLEQKFAFNIGTDNAIDVKVDDFNLKSHFLAPVGYQHEVGFGVEISESHISYDGTLTAPPSDKLGPDPRIVDGDETVTGSGKPVVYSYDAFVQDIWSVSPDWTLTPGLAFAYDDYTEETFTEPRLQSRWQFSDAWWFTQAYGQHHILPANLGSYIEPFGNKDLKQQTAEHYELGLEHQLRPDLLWKFEVYYKQLDNIIIAKAAQDPYYADLSDAQYAALPRYSNEADGHAFGAEVFINKNLTDRWYGWLSVAWSRTFRHNEVTDSDFSYNYDQPVIINMVGNYKISSGLEFGLKWRYQSGQLITPLEDAVQDADNPDLYNPVYGSVNSERLPAYHRLDVRLERAFTTRSAWDINLYAEVLNLYNRANVISYEYTGADYSGKEDVTDLPLILSFGIKARY</sequence>
<dbReference type="PANTHER" id="PTHR30069">
    <property type="entry name" value="TONB-DEPENDENT OUTER MEMBRANE RECEPTOR"/>
    <property type="match status" value="1"/>
</dbReference>
<evidence type="ECO:0000259" key="13">
    <source>
        <dbReference type="Pfam" id="PF00593"/>
    </source>
</evidence>
<feature type="domain" description="TonB-dependent receptor-like beta-barrel" evidence="13">
    <location>
        <begin position="187"/>
        <end position="640"/>
    </location>
</feature>
<evidence type="ECO:0000256" key="9">
    <source>
        <dbReference type="ARBA" id="ARBA00023170"/>
    </source>
</evidence>
<comment type="subcellular location">
    <subcellularLocation>
        <location evidence="1 11">Cell outer membrane</location>
        <topology evidence="1 11">Multi-pass membrane protein</topology>
    </subcellularLocation>
</comment>
<evidence type="ECO:0000256" key="6">
    <source>
        <dbReference type="ARBA" id="ARBA00022729"/>
    </source>
</evidence>
<keyword evidence="8 11" id="KW-0472">Membrane</keyword>
<evidence type="ECO:0000256" key="2">
    <source>
        <dbReference type="ARBA" id="ARBA00008143"/>
    </source>
</evidence>
<evidence type="ECO:0000256" key="12">
    <source>
        <dbReference type="SAM" id="SignalP"/>
    </source>
</evidence>
<reference evidence="14 15" key="1">
    <citation type="submission" date="2020-12" db="EMBL/GenBank/DDBJ databases">
        <title>Novel Thalassolituus-related marine hydrocarbonoclastic bacteria mediated algae-derived hydrocarbons mineralization in twilight zone of the northern South China Sea.</title>
        <authorList>
            <person name="Dong C."/>
        </authorList>
    </citation>
    <scope>NUCLEOTIDE SEQUENCE [LARGE SCALE GENOMIC DNA]</scope>
    <source>
        <strain evidence="14 15">IMCC1826</strain>
    </source>
</reference>
<keyword evidence="6 12" id="KW-0732">Signal</keyword>
<accession>A0ABS7ZV93</accession>
<evidence type="ECO:0000256" key="1">
    <source>
        <dbReference type="ARBA" id="ARBA00004571"/>
    </source>
</evidence>
<evidence type="ECO:0000256" key="11">
    <source>
        <dbReference type="PROSITE-ProRule" id="PRU01360"/>
    </source>
</evidence>
<dbReference type="PANTHER" id="PTHR30069:SF29">
    <property type="entry name" value="HEMOGLOBIN AND HEMOGLOBIN-HAPTOGLOBIN-BINDING PROTEIN 1-RELATED"/>
    <property type="match status" value="1"/>
</dbReference>
<comment type="similarity">
    <text evidence="2">Belongs to the TonB-dependent receptor family. Hemoglobin/haptoglobin binding protein subfamily.</text>
</comment>
<feature type="chain" id="PRO_5047134413" evidence="12">
    <location>
        <begin position="20"/>
        <end position="677"/>
    </location>
</feature>
<dbReference type="InterPro" id="IPR039426">
    <property type="entry name" value="TonB-dep_rcpt-like"/>
</dbReference>
<keyword evidence="4 11" id="KW-1134">Transmembrane beta strand</keyword>
<keyword evidence="10 11" id="KW-0998">Cell outer membrane</keyword>
<keyword evidence="9 14" id="KW-0675">Receptor</keyword>
<dbReference type="Pfam" id="PF00593">
    <property type="entry name" value="TonB_dep_Rec_b-barrel"/>
    <property type="match status" value="1"/>
</dbReference>
<keyword evidence="5 11" id="KW-0812">Transmembrane</keyword>
<evidence type="ECO:0000313" key="14">
    <source>
        <dbReference type="EMBL" id="MCA6065133.1"/>
    </source>
</evidence>
<evidence type="ECO:0000256" key="4">
    <source>
        <dbReference type="ARBA" id="ARBA00022452"/>
    </source>
</evidence>
<dbReference type="InterPro" id="IPR000531">
    <property type="entry name" value="Beta-barrel_TonB"/>
</dbReference>
<dbReference type="PROSITE" id="PS52016">
    <property type="entry name" value="TONB_DEPENDENT_REC_3"/>
    <property type="match status" value="1"/>
</dbReference>
<dbReference type="InterPro" id="IPR036942">
    <property type="entry name" value="Beta-barrel_TonB_sf"/>
</dbReference>
<keyword evidence="7" id="KW-0798">TonB box</keyword>
<keyword evidence="15" id="KW-1185">Reference proteome</keyword>
<dbReference type="Proteomes" id="UP000714380">
    <property type="component" value="Unassembled WGS sequence"/>
</dbReference>
<proteinExistence type="inferred from homology"/>
<comment type="caution">
    <text evidence="14">The sequence shown here is derived from an EMBL/GenBank/DDBJ whole genome shotgun (WGS) entry which is preliminary data.</text>
</comment>
<evidence type="ECO:0000256" key="10">
    <source>
        <dbReference type="ARBA" id="ARBA00023237"/>
    </source>
</evidence>
<evidence type="ECO:0000256" key="7">
    <source>
        <dbReference type="ARBA" id="ARBA00023077"/>
    </source>
</evidence>
<evidence type="ECO:0000256" key="5">
    <source>
        <dbReference type="ARBA" id="ARBA00022692"/>
    </source>
</evidence>
<protein>
    <submittedName>
        <fullName evidence="14">TonB-dependent receptor</fullName>
    </submittedName>
</protein>
<dbReference type="EMBL" id="JAEDAH010000099">
    <property type="protein sequence ID" value="MCA6065133.1"/>
    <property type="molecule type" value="Genomic_DNA"/>
</dbReference>
<gene>
    <name evidence="14" type="ORF">I9W95_16150</name>
</gene>
<name>A0ABS7ZV93_9GAMM</name>
<evidence type="ECO:0000313" key="15">
    <source>
        <dbReference type="Proteomes" id="UP000714380"/>
    </source>
</evidence>
<evidence type="ECO:0000256" key="3">
    <source>
        <dbReference type="ARBA" id="ARBA00022448"/>
    </source>
</evidence>
<dbReference type="Gene3D" id="2.40.170.20">
    <property type="entry name" value="TonB-dependent receptor, beta-barrel domain"/>
    <property type="match status" value="1"/>
</dbReference>
<feature type="signal peptide" evidence="12">
    <location>
        <begin position="1"/>
        <end position="19"/>
    </location>
</feature>
<dbReference type="RefSeq" id="WP_225676775.1">
    <property type="nucleotide sequence ID" value="NZ_JAEDAH010000099.1"/>
</dbReference>
<organism evidence="14 15">
    <name type="scientific">Thalassolituus marinus</name>
    <dbReference type="NCBI Taxonomy" id="671053"/>
    <lineage>
        <taxon>Bacteria</taxon>
        <taxon>Pseudomonadati</taxon>
        <taxon>Pseudomonadota</taxon>
        <taxon>Gammaproteobacteria</taxon>
        <taxon>Oceanospirillales</taxon>
        <taxon>Oceanospirillaceae</taxon>
        <taxon>Thalassolituus</taxon>
    </lineage>
</organism>
<keyword evidence="3 11" id="KW-0813">Transport</keyword>
<dbReference type="SUPFAM" id="SSF56935">
    <property type="entry name" value="Porins"/>
    <property type="match status" value="1"/>
</dbReference>